<name>A0A1F7K9K5_9BACT</name>
<reference evidence="4 5" key="1">
    <citation type="journal article" date="2016" name="Nat. Commun.">
        <title>Thousands of microbial genomes shed light on interconnected biogeochemical processes in an aquifer system.</title>
        <authorList>
            <person name="Anantharaman K."/>
            <person name="Brown C.T."/>
            <person name="Hug L.A."/>
            <person name="Sharon I."/>
            <person name="Castelle C.J."/>
            <person name="Probst A.J."/>
            <person name="Thomas B.C."/>
            <person name="Singh A."/>
            <person name="Wilkins M.J."/>
            <person name="Karaoz U."/>
            <person name="Brodie E.L."/>
            <person name="Williams K.H."/>
            <person name="Hubbard S.S."/>
            <person name="Banfield J.F."/>
        </authorList>
    </citation>
    <scope>NUCLEOTIDE SEQUENCE [LARGE SCALE GENOMIC DNA]</scope>
</reference>
<dbReference type="GO" id="GO:0003723">
    <property type="term" value="F:RNA binding"/>
    <property type="evidence" value="ECO:0007669"/>
    <property type="project" value="UniProtKB-KW"/>
</dbReference>
<dbReference type="EMBL" id="MGBG01000020">
    <property type="protein sequence ID" value="OGK64535.1"/>
    <property type="molecule type" value="Genomic_DNA"/>
</dbReference>
<sequence length="100" mass="11168">MDNNRLFVGNLPWSVTSQSLKDLFGEFGEVTDAVVISDRATGRSRGFGFVTFVKAEDAEKAKDAMNNKEVDQRAIVVSVAKKREERTDGMRSGRDFRHNG</sequence>
<dbReference type="SUPFAM" id="SSF54928">
    <property type="entry name" value="RNA-binding domain, RBD"/>
    <property type="match status" value="1"/>
</dbReference>
<dbReference type="AlphaFoldDB" id="A0A1F7K9K5"/>
<dbReference type="SMART" id="SM00360">
    <property type="entry name" value="RRM"/>
    <property type="match status" value="1"/>
</dbReference>
<dbReference type="InterPro" id="IPR000504">
    <property type="entry name" value="RRM_dom"/>
</dbReference>
<feature type="domain" description="RRM" evidence="3">
    <location>
        <begin position="4"/>
        <end position="82"/>
    </location>
</feature>
<dbReference type="CDD" id="cd21608">
    <property type="entry name" value="RRM2_NsCP33_like"/>
    <property type="match status" value="1"/>
</dbReference>
<dbReference type="PANTHER" id="PTHR48027">
    <property type="entry name" value="HETEROGENEOUS NUCLEAR RIBONUCLEOPROTEIN 87F-RELATED"/>
    <property type="match status" value="1"/>
</dbReference>
<organism evidence="4 5">
    <name type="scientific">Candidatus Roizmanbacteria bacterium RIFOXYA1_FULL_41_12</name>
    <dbReference type="NCBI Taxonomy" id="1802082"/>
    <lineage>
        <taxon>Bacteria</taxon>
        <taxon>Candidatus Roizmaniibacteriota</taxon>
    </lineage>
</organism>
<dbReference type="InterPro" id="IPR012677">
    <property type="entry name" value="Nucleotide-bd_a/b_plait_sf"/>
</dbReference>
<feature type="region of interest" description="Disordered" evidence="2">
    <location>
        <begin position="81"/>
        <end position="100"/>
    </location>
</feature>
<dbReference type="InterPro" id="IPR048289">
    <property type="entry name" value="RRM2_NsCP33-like"/>
</dbReference>
<comment type="caution">
    <text evidence="4">The sequence shown here is derived from an EMBL/GenBank/DDBJ whole genome shotgun (WGS) entry which is preliminary data.</text>
</comment>
<dbReference type="Gene3D" id="3.30.70.330">
    <property type="match status" value="1"/>
</dbReference>
<dbReference type="Pfam" id="PF00076">
    <property type="entry name" value="RRM_1"/>
    <property type="match status" value="1"/>
</dbReference>
<accession>A0A1F7K9K5</accession>
<evidence type="ECO:0000313" key="5">
    <source>
        <dbReference type="Proteomes" id="UP000178450"/>
    </source>
</evidence>
<evidence type="ECO:0000256" key="1">
    <source>
        <dbReference type="ARBA" id="ARBA00022884"/>
    </source>
</evidence>
<keyword evidence="1" id="KW-0694">RNA-binding</keyword>
<gene>
    <name evidence="4" type="ORF">A2209_02450</name>
</gene>
<dbReference type="InterPro" id="IPR052462">
    <property type="entry name" value="SLIRP/GR-RBP-like"/>
</dbReference>
<dbReference type="PROSITE" id="PS50102">
    <property type="entry name" value="RRM"/>
    <property type="match status" value="1"/>
</dbReference>
<dbReference type="Proteomes" id="UP000178450">
    <property type="component" value="Unassembled WGS sequence"/>
</dbReference>
<evidence type="ECO:0000313" key="4">
    <source>
        <dbReference type="EMBL" id="OGK64535.1"/>
    </source>
</evidence>
<protein>
    <recommendedName>
        <fullName evidence="3">RRM domain-containing protein</fullName>
    </recommendedName>
</protein>
<dbReference type="InterPro" id="IPR035979">
    <property type="entry name" value="RBD_domain_sf"/>
</dbReference>
<proteinExistence type="predicted"/>
<evidence type="ECO:0000259" key="3">
    <source>
        <dbReference type="PROSITE" id="PS50102"/>
    </source>
</evidence>
<evidence type="ECO:0000256" key="2">
    <source>
        <dbReference type="SAM" id="MobiDB-lite"/>
    </source>
</evidence>